<dbReference type="InterPro" id="IPR006175">
    <property type="entry name" value="YjgF/YER057c/UK114"/>
</dbReference>
<name>A0ABP0B7J7_9PEZI</name>
<dbReference type="SUPFAM" id="SSF55298">
    <property type="entry name" value="YjgF-like"/>
    <property type="match status" value="1"/>
</dbReference>
<dbReference type="InterPro" id="IPR035959">
    <property type="entry name" value="RutC-like_sf"/>
</dbReference>
<dbReference type="Pfam" id="PF01042">
    <property type="entry name" value="Ribonuc_L-PSP"/>
    <property type="match status" value="1"/>
</dbReference>
<sequence>MSNLQYINYKGYGEYAHEVFGYSQAVRVGDRIEISGQGGWDPESGPPALKEGLEQQIEQAFKNVDLTLRTAGGKGLSQVFQIRSYHVGLSQSPEAVEIMSKNIKRFFPEHRPLWTCIGVEKLGDPAMLVEIEAVAYDPKT</sequence>
<organism evidence="1 2">
    <name type="scientific">Sporothrix bragantina</name>
    <dbReference type="NCBI Taxonomy" id="671064"/>
    <lineage>
        <taxon>Eukaryota</taxon>
        <taxon>Fungi</taxon>
        <taxon>Dikarya</taxon>
        <taxon>Ascomycota</taxon>
        <taxon>Pezizomycotina</taxon>
        <taxon>Sordariomycetes</taxon>
        <taxon>Sordariomycetidae</taxon>
        <taxon>Ophiostomatales</taxon>
        <taxon>Ophiostomataceae</taxon>
        <taxon>Sporothrix</taxon>
    </lineage>
</organism>
<dbReference type="CDD" id="cd06152">
    <property type="entry name" value="YjgF_YER057c_UK114_like_4"/>
    <property type="match status" value="1"/>
</dbReference>
<proteinExistence type="predicted"/>
<evidence type="ECO:0000313" key="2">
    <source>
        <dbReference type="Proteomes" id="UP001642406"/>
    </source>
</evidence>
<protein>
    <submittedName>
        <fullName evidence="1">Uncharacterized protein</fullName>
    </submittedName>
</protein>
<reference evidence="1 2" key="1">
    <citation type="submission" date="2024-01" db="EMBL/GenBank/DDBJ databases">
        <authorList>
            <person name="Allen C."/>
            <person name="Tagirdzhanova G."/>
        </authorList>
    </citation>
    <scope>NUCLEOTIDE SEQUENCE [LARGE SCALE GENOMIC DNA]</scope>
</reference>
<evidence type="ECO:0000313" key="1">
    <source>
        <dbReference type="EMBL" id="CAK7215554.1"/>
    </source>
</evidence>
<dbReference type="PANTHER" id="PTHR11803">
    <property type="entry name" value="2-IMINOBUTANOATE/2-IMINOPROPANOATE DEAMINASE RIDA"/>
    <property type="match status" value="1"/>
</dbReference>
<accession>A0ABP0B7J7</accession>
<keyword evidence="2" id="KW-1185">Reference proteome</keyword>
<dbReference type="EMBL" id="CAWUHC010000015">
    <property type="protein sequence ID" value="CAK7215554.1"/>
    <property type="molecule type" value="Genomic_DNA"/>
</dbReference>
<dbReference type="PANTHER" id="PTHR11803:SF39">
    <property type="entry name" value="2-IMINOBUTANOATE_2-IMINOPROPANOATE DEAMINASE"/>
    <property type="match status" value="1"/>
</dbReference>
<gene>
    <name evidence="1" type="ORF">SBRCBS47491_002520</name>
</gene>
<dbReference type="Gene3D" id="3.30.1330.40">
    <property type="entry name" value="RutC-like"/>
    <property type="match status" value="1"/>
</dbReference>
<comment type="caution">
    <text evidence="1">The sequence shown here is derived from an EMBL/GenBank/DDBJ whole genome shotgun (WGS) entry which is preliminary data.</text>
</comment>
<dbReference type="Proteomes" id="UP001642406">
    <property type="component" value="Unassembled WGS sequence"/>
</dbReference>